<dbReference type="Proteomes" id="UP001301152">
    <property type="component" value="Unassembled WGS sequence"/>
</dbReference>
<dbReference type="SUPFAM" id="SSF52733">
    <property type="entry name" value="Nicotinate mononucleotide:5,6-dimethylbenzimidazole phosphoribosyltransferase (CobT)"/>
    <property type="match status" value="1"/>
</dbReference>
<accession>A0ABT3QBJ9</accession>
<dbReference type="GO" id="GO:0008939">
    <property type="term" value="F:nicotinate-nucleotide-dimethylbenzimidazole phosphoribosyltransferase activity"/>
    <property type="evidence" value="ECO:0007669"/>
    <property type="project" value="UniProtKB-EC"/>
</dbReference>
<comment type="pathway">
    <text evidence="1">Nucleoside biosynthesis; alpha-ribazole biosynthesis; alpha-ribazole from 5,6-dimethylbenzimidazole: step 1/2.</text>
</comment>
<keyword evidence="5" id="KW-0169">Cobalamin biosynthesis</keyword>
<dbReference type="RefSeq" id="WP_173559450.1">
    <property type="nucleotide sequence ID" value="NZ_JAPIUZ010000001.1"/>
</dbReference>
<evidence type="ECO:0000313" key="10">
    <source>
        <dbReference type="EMBL" id="MCX2562672.1"/>
    </source>
</evidence>
<dbReference type="EC" id="2.4.2.21" evidence="3 9"/>
<evidence type="ECO:0000256" key="4">
    <source>
        <dbReference type="ARBA" id="ARBA00015486"/>
    </source>
</evidence>
<dbReference type="Gene3D" id="3.40.50.10210">
    <property type="match status" value="1"/>
</dbReference>
<keyword evidence="7 10" id="KW-0808">Transferase</keyword>
<dbReference type="EMBL" id="JAPIUZ010000001">
    <property type="protein sequence ID" value="MCX2562672.1"/>
    <property type="molecule type" value="Genomic_DNA"/>
</dbReference>
<reference evidence="10 11" key="1">
    <citation type="submission" date="2022-11" db="EMBL/GenBank/DDBJ databases">
        <title>Genome sequencing of Acetobacter type strain.</title>
        <authorList>
            <person name="Heo J."/>
            <person name="Lee D."/>
            <person name="Han B.-H."/>
            <person name="Hong S.-B."/>
            <person name="Kwon S.-W."/>
        </authorList>
    </citation>
    <scope>NUCLEOTIDE SEQUENCE [LARGE SCALE GENOMIC DNA]</scope>
    <source>
        <strain evidence="10 11">KACC 21253</strain>
    </source>
</reference>
<evidence type="ECO:0000256" key="9">
    <source>
        <dbReference type="NCBIfam" id="TIGR03160"/>
    </source>
</evidence>
<dbReference type="Pfam" id="PF02277">
    <property type="entry name" value="DBI_PRT"/>
    <property type="match status" value="1"/>
</dbReference>
<dbReference type="CDD" id="cd02439">
    <property type="entry name" value="DMB-PRT_CobT"/>
    <property type="match status" value="1"/>
</dbReference>
<keyword evidence="11" id="KW-1185">Reference proteome</keyword>
<evidence type="ECO:0000256" key="3">
    <source>
        <dbReference type="ARBA" id="ARBA00011991"/>
    </source>
</evidence>
<comment type="catalytic activity">
    <reaction evidence="8">
        <text>5,6-dimethylbenzimidazole + nicotinate beta-D-ribonucleotide = alpha-ribazole 5'-phosphate + nicotinate + H(+)</text>
        <dbReference type="Rhea" id="RHEA:11196"/>
        <dbReference type="ChEBI" id="CHEBI:15378"/>
        <dbReference type="ChEBI" id="CHEBI:15890"/>
        <dbReference type="ChEBI" id="CHEBI:32544"/>
        <dbReference type="ChEBI" id="CHEBI:57502"/>
        <dbReference type="ChEBI" id="CHEBI:57918"/>
        <dbReference type="EC" id="2.4.2.21"/>
    </reaction>
</comment>
<evidence type="ECO:0000256" key="8">
    <source>
        <dbReference type="ARBA" id="ARBA00047340"/>
    </source>
</evidence>
<dbReference type="PANTHER" id="PTHR43463">
    <property type="entry name" value="NICOTINATE-NUCLEOTIDE--DIMETHYLBENZIMIDAZOLE PHOSPHORIBOSYLTRANSFERASE"/>
    <property type="match status" value="1"/>
</dbReference>
<gene>
    <name evidence="10" type="primary">cobT</name>
    <name evidence="10" type="ORF">OQ497_01640</name>
</gene>
<dbReference type="InterPro" id="IPR023195">
    <property type="entry name" value="Nict_dMeBzImd_PRibTrfase_N"/>
</dbReference>
<name>A0ABT3QBJ9_9PROT</name>
<protein>
    <recommendedName>
        <fullName evidence="4 9">Nicotinate-nucleotide--dimethylbenzimidazole phosphoribosyltransferase</fullName>
        <ecNumber evidence="3 9">2.4.2.21</ecNumber>
    </recommendedName>
</protein>
<dbReference type="PANTHER" id="PTHR43463:SF1">
    <property type="entry name" value="NICOTINATE-NUCLEOTIDE--DIMETHYLBENZIMIDAZOLE PHOSPHORIBOSYLTRANSFERASE"/>
    <property type="match status" value="1"/>
</dbReference>
<evidence type="ECO:0000256" key="7">
    <source>
        <dbReference type="ARBA" id="ARBA00022679"/>
    </source>
</evidence>
<evidence type="ECO:0000256" key="5">
    <source>
        <dbReference type="ARBA" id="ARBA00022573"/>
    </source>
</evidence>
<dbReference type="NCBIfam" id="NF000996">
    <property type="entry name" value="PRK00105.1"/>
    <property type="match status" value="1"/>
</dbReference>
<dbReference type="Gene3D" id="1.10.1610.10">
    <property type="match status" value="1"/>
</dbReference>
<dbReference type="InterPro" id="IPR003200">
    <property type="entry name" value="Nict_dMeBzImd_PRibTrfase"/>
</dbReference>
<evidence type="ECO:0000313" key="11">
    <source>
        <dbReference type="Proteomes" id="UP001301152"/>
    </source>
</evidence>
<proteinExistence type="inferred from homology"/>
<dbReference type="NCBIfam" id="TIGR03160">
    <property type="entry name" value="cobT_DBIPRT"/>
    <property type="match status" value="1"/>
</dbReference>
<comment type="similarity">
    <text evidence="2">Belongs to the CobT family.</text>
</comment>
<evidence type="ECO:0000256" key="1">
    <source>
        <dbReference type="ARBA" id="ARBA00005049"/>
    </source>
</evidence>
<keyword evidence="6 10" id="KW-0328">Glycosyltransferase</keyword>
<evidence type="ECO:0000256" key="6">
    <source>
        <dbReference type="ARBA" id="ARBA00022676"/>
    </source>
</evidence>
<dbReference type="InterPro" id="IPR017846">
    <property type="entry name" value="Nict_dMeBzImd_PRibTrfase_bact"/>
</dbReference>
<evidence type="ECO:0000256" key="2">
    <source>
        <dbReference type="ARBA" id="ARBA00007110"/>
    </source>
</evidence>
<organism evidence="10 11">
    <name type="scientific">Acetobacter thailandicus</name>
    <dbReference type="NCBI Taxonomy" id="1502842"/>
    <lineage>
        <taxon>Bacteria</taxon>
        <taxon>Pseudomonadati</taxon>
        <taxon>Pseudomonadota</taxon>
        <taxon>Alphaproteobacteria</taxon>
        <taxon>Acetobacterales</taxon>
        <taxon>Acetobacteraceae</taxon>
        <taxon>Acetobacter</taxon>
    </lineage>
</organism>
<sequence length="347" mass="36105">MSSFSQPLLSQPFSSLTDLHDVCLTLPGPDLSAQEAIARREGTLTKPAGSLGQLEKLTSWLGTWQKKSLPQLSKVNILIFAGNHGVVAQNVSPWSAEVTTQMVQNFRHGGAAINQIAQVSQAALSVIPVAELTPTADFTLAPAMTEQAFLHAVNIGYNSVPHDSSLVCLGEMGIGNTTAAAALAALLFGGDSLLWSGRGTGLDDDGVKRKAAVVDTARALHAAESNSPLELARRAGGYELAAIMGATLAARHLSVPVLLDGYVCTAAVAPLFKLNPQGLAHTWLAHCSAEAGHARLAEAVGLTPLLSLDMRLGEGSGAALAIPVLRAAVACHTKMATFSEASVTKRR</sequence>
<dbReference type="InterPro" id="IPR036087">
    <property type="entry name" value="Nict_dMeBzImd_PRibTrfase_sf"/>
</dbReference>
<comment type="caution">
    <text evidence="10">The sequence shown here is derived from an EMBL/GenBank/DDBJ whole genome shotgun (WGS) entry which is preliminary data.</text>
</comment>